<dbReference type="Gene3D" id="1.10.150.130">
    <property type="match status" value="1"/>
</dbReference>
<feature type="domain" description="Tyr recombinase" evidence="5">
    <location>
        <begin position="191"/>
        <end position="363"/>
    </location>
</feature>
<dbReference type="InterPro" id="IPR011010">
    <property type="entry name" value="DNA_brk_join_enz"/>
</dbReference>
<dbReference type="InterPro" id="IPR010998">
    <property type="entry name" value="Integrase_recombinase_N"/>
</dbReference>
<gene>
    <name evidence="6" type="ORF">MUY34_16135</name>
</gene>
<accession>A0ABT0HCS7</accession>
<evidence type="ECO:0000256" key="3">
    <source>
        <dbReference type="ARBA" id="ARBA00023125"/>
    </source>
</evidence>
<protein>
    <submittedName>
        <fullName evidence="6">Site-specific integrase</fullName>
    </submittedName>
</protein>
<evidence type="ECO:0000256" key="1">
    <source>
        <dbReference type="ARBA" id="ARBA00008857"/>
    </source>
</evidence>
<dbReference type="PANTHER" id="PTHR30349:SF64">
    <property type="entry name" value="PROPHAGE INTEGRASE INTD-RELATED"/>
    <property type="match status" value="1"/>
</dbReference>
<comment type="caution">
    <text evidence="6">The sequence shown here is derived from an EMBL/GenBank/DDBJ whole genome shotgun (WGS) entry which is preliminary data.</text>
</comment>
<evidence type="ECO:0000313" key="6">
    <source>
        <dbReference type="EMBL" id="MCK8482162.1"/>
    </source>
</evidence>
<evidence type="ECO:0000259" key="5">
    <source>
        <dbReference type="PROSITE" id="PS51898"/>
    </source>
</evidence>
<dbReference type="InterPro" id="IPR050090">
    <property type="entry name" value="Tyrosine_recombinase_XerCD"/>
</dbReference>
<proteinExistence type="inferred from homology"/>
<name>A0ABT0HCS7_9FLAO</name>
<keyword evidence="7" id="KW-1185">Reference proteome</keyword>
<dbReference type="InterPro" id="IPR002104">
    <property type="entry name" value="Integrase_catalytic"/>
</dbReference>
<keyword evidence="3" id="KW-0238">DNA-binding</keyword>
<evidence type="ECO:0000313" key="7">
    <source>
        <dbReference type="Proteomes" id="UP001203687"/>
    </source>
</evidence>
<dbReference type="InterPro" id="IPR004107">
    <property type="entry name" value="Integrase_SAM-like_N"/>
</dbReference>
<dbReference type="Pfam" id="PF00589">
    <property type="entry name" value="Phage_integrase"/>
    <property type="match status" value="1"/>
</dbReference>
<organism evidence="6 7">
    <name type="scientific">Psychroserpens algicola</name>
    <dbReference type="NCBI Taxonomy" id="1719034"/>
    <lineage>
        <taxon>Bacteria</taxon>
        <taxon>Pseudomonadati</taxon>
        <taxon>Bacteroidota</taxon>
        <taxon>Flavobacteriia</taxon>
        <taxon>Flavobacteriales</taxon>
        <taxon>Flavobacteriaceae</taxon>
        <taxon>Psychroserpens</taxon>
    </lineage>
</organism>
<evidence type="ECO:0000256" key="4">
    <source>
        <dbReference type="ARBA" id="ARBA00023172"/>
    </source>
</evidence>
<dbReference type="Pfam" id="PF13495">
    <property type="entry name" value="Phage_int_SAM_4"/>
    <property type="match status" value="1"/>
</dbReference>
<dbReference type="RefSeq" id="WP_248413875.1">
    <property type="nucleotide sequence ID" value="NZ_JALPQF010000021.1"/>
</dbReference>
<comment type="similarity">
    <text evidence="1">Belongs to the 'phage' integrase family.</text>
</comment>
<dbReference type="PROSITE" id="PS51898">
    <property type="entry name" value="TYR_RECOMBINASE"/>
    <property type="match status" value="1"/>
</dbReference>
<keyword evidence="4" id="KW-0233">DNA recombination</keyword>
<dbReference type="Gene3D" id="1.10.443.10">
    <property type="entry name" value="Intergrase catalytic core"/>
    <property type="match status" value="1"/>
</dbReference>
<dbReference type="EMBL" id="JALPQF010000021">
    <property type="protein sequence ID" value="MCK8482162.1"/>
    <property type="molecule type" value="Genomic_DNA"/>
</dbReference>
<dbReference type="PANTHER" id="PTHR30349">
    <property type="entry name" value="PHAGE INTEGRASE-RELATED"/>
    <property type="match status" value="1"/>
</dbReference>
<dbReference type="Proteomes" id="UP001203687">
    <property type="component" value="Unassembled WGS sequence"/>
</dbReference>
<reference evidence="6" key="1">
    <citation type="submission" date="2022-04" db="EMBL/GenBank/DDBJ databases">
        <authorList>
            <person name="Ren T."/>
        </authorList>
    </citation>
    <scope>NUCLEOTIDE SEQUENCE</scope>
    <source>
        <strain evidence="6">F63249</strain>
    </source>
</reference>
<dbReference type="InterPro" id="IPR013762">
    <property type="entry name" value="Integrase-like_cat_sf"/>
</dbReference>
<dbReference type="SUPFAM" id="SSF56349">
    <property type="entry name" value="DNA breaking-rejoining enzymes"/>
    <property type="match status" value="1"/>
</dbReference>
<sequence>MKNAVITLKTKYYNKAEQILIYFDFNWKIIELARTIPNRKWSASMCCWYVKRSPEILQTIHNTFHEYTIDDLEVKQTPSIVLEHDTSQLTNTQRQILNGFYSYLKGKRYSKSTISTYTFLISDFLAYYHQVLTPELTNRQIELYIEDVYIKRKYSISKQRQFISALKIFKVYYPEVTFSAIDLIRPNRDRYLPTVLSKEEVIYLIRVTKNLKHRAVIAIIYSCGLRISELINLELKHIDINRRQIIIKNSKGRKDRYVIIAESFLPLLRNYLGTYAPSCYFVEGRNQQRYSAESVRQFLRQSCRLANIHKRVTPHTLRHSYATHLLENGIDLRYIQELLGHSKPETTMIYTHVAKKDLLYIKSPLDIAVKQFMSTANEKQKLVISGK</sequence>
<evidence type="ECO:0000256" key="2">
    <source>
        <dbReference type="ARBA" id="ARBA00022908"/>
    </source>
</evidence>
<keyword evidence="2" id="KW-0229">DNA integration</keyword>